<evidence type="ECO:0000256" key="4">
    <source>
        <dbReference type="RuleBase" id="RU363081"/>
    </source>
</evidence>
<dbReference type="InterPro" id="IPR036568">
    <property type="entry name" value="GGCT-like_sf"/>
</dbReference>
<sequence>MYRGVKTRYPRTATGDRDSTNVIVSFLKQSSDKMKHQDLIERTSSLWIFGYGSLVWKPDFTYKRRKIGFIKGYKRRFWHGDEFYRGNKGKPGRVVTLVEDPEACTWGVAYEVTDSQIEESLQYLNMREVVLGGYITERVEFVPMEKGKGSLWVLVYIATSDNPTYLGPASDKEIAAQIAICHGNAGRNIEYLVRLADFMRLYCPGEEDEHLFSIEAEVLNIFRG</sequence>
<reference evidence="5" key="2">
    <citation type="submission" date="2025-09" db="UniProtKB">
        <authorList>
            <consortium name="Ensembl"/>
        </authorList>
    </citation>
    <scope>IDENTIFICATION</scope>
</reference>
<dbReference type="GO" id="GO:0003839">
    <property type="term" value="F:gamma-glutamylcyclotransferase activity"/>
    <property type="evidence" value="ECO:0007669"/>
    <property type="project" value="UniProtKB-UniRule"/>
</dbReference>
<dbReference type="EC" id="4.3.2.7" evidence="4"/>
<dbReference type="STRING" id="43700.ENSMALP00000022692"/>
<dbReference type="CDD" id="cd06661">
    <property type="entry name" value="GGCT_like"/>
    <property type="match status" value="1"/>
</dbReference>
<dbReference type="Gene3D" id="3.10.490.10">
    <property type="entry name" value="Gamma-glutamyl cyclotransferase-like"/>
    <property type="match status" value="1"/>
</dbReference>
<dbReference type="GO" id="GO:0006751">
    <property type="term" value="P:glutathione catabolic process"/>
    <property type="evidence" value="ECO:0007669"/>
    <property type="project" value="UniProtKB-UniRule"/>
</dbReference>
<dbReference type="Ensembl" id="ENSMALT00000023126.1">
    <property type="protein sequence ID" value="ENSMALP00000022692.1"/>
    <property type="gene ID" value="ENSMALG00000015849.1"/>
</dbReference>
<comment type="similarity">
    <text evidence="1">Belongs to the gamma-glutamylcyclotransferase family. ChaC subfamily.</text>
</comment>
<evidence type="ECO:0000256" key="2">
    <source>
        <dbReference type="ARBA" id="ARBA00023239"/>
    </source>
</evidence>
<accession>A0A3Q3K3M7</accession>
<proteinExistence type="inferred from homology"/>
<comment type="function">
    <text evidence="4">Catalyzes the cleavage of glutathione into 5-oxo-L-proline and a Cys-Gly dipeptide. Acts specifically on glutathione, but not on other gamma-glutamyl peptides.</text>
</comment>
<dbReference type="KEGG" id="malb:109967976"/>
<evidence type="ECO:0000313" key="5">
    <source>
        <dbReference type="Ensembl" id="ENSMALP00000022692.1"/>
    </source>
</evidence>
<evidence type="ECO:0000256" key="1">
    <source>
        <dbReference type="ARBA" id="ARBA00009662"/>
    </source>
</evidence>
<dbReference type="GeneID" id="109967976"/>
<keyword evidence="2 4" id="KW-0456">Lyase</keyword>
<dbReference type="InterPro" id="IPR006840">
    <property type="entry name" value="ChaC"/>
</dbReference>
<dbReference type="AlphaFoldDB" id="A0A3Q3K3M7"/>
<name>A0A3Q3K3M7_MONAL</name>
<evidence type="ECO:0000256" key="3">
    <source>
        <dbReference type="ARBA" id="ARBA00048073"/>
    </source>
</evidence>
<comment type="catalytic activity">
    <reaction evidence="3 4">
        <text>glutathione = L-cysteinylglycine + 5-oxo-L-proline</text>
        <dbReference type="Rhea" id="RHEA:47724"/>
        <dbReference type="ChEBI" id="CHEBI:57925"/>
        <dbReference type="ChEBI" id="CHEBI:58402"/>
        <dbReference type="ChEBI" id="CHEBI:61694"/>
        <dbReference type="EC" id="4.3.2.7"/>
    </reaction>
</comment>
<dbReference type="RefSeq" id="XP_020469587.1">
    <property type="nucleotide sequence ID" value="XM_020613931.1"/>
</dbReference>
<dbReference type="Proteomes" id="UP000261600">
    <property type="component" value="Unplaced"/>
</dbReference>
<dbReference type="SUPFAM" id="SSF110857">
    <property type="entry name" value="Gamma-glutamyl cyclotransferase-like"/>
    <property type="match status" value="1"/>
</dbReference>
<dbReference type="OrthoDB" id="1933483at2759"/>
<dbReference type="PANTHER" id="PTHR12192">
    <property type="entry name" value="CATION TRANSPORT PROTEIN CHAC-RELATED"/>
    <property type="match status" value="1"/>
</dbReference>
<keyword evidence="6" id="KW-1185">Reference proteome</keyword>
<dbReference type="GO" id="GO:0005737">
    <property type="term" value="C:cytoplasm"/>
    <property type="evidence" value="ECO:0007669"/>
    <property type="project" value="TreeGrafter"/>
</dbReference>
<dbReference type="GO" id="GO:0061928">
    <property type="term" value="F:glutathione specific gamma-glutamylcyclotransferase activity"/>
    <property type="evidence" value="ECO:0007669"/>
    <property type="project" value="UniProtKB-EC"/>
</dbReference>
<dbReference type="InterPro" id="IPR013024">
    <property type="entry name" value="GGCT-like"/>
</dbReference>
<dbReference type="PANTHER" id="PTHR12192:SF26">
    <property type="entry name" value="GLUTATHIONE-SPECIFIC GAMMA-GLUTAMYLCYCLOTRANSFERASE 1"/>
    <property type="match status" value="1"/>
</dbReference>
<evidence type="ECO:0000313" key="6">
    <source>
        <dbReference type="Proteomes" id="UP000261600"/>
    </source>
</evidence>
<reference evidence="5" key="1">
    <citation type="submission" date="2025-08" db="UniProtKB">
        <authorList>
            <consortium name="Ensembl"/>
        </authorList>
    </citation>
    <scope>IDENTIFICATION</scope>
</reference>
<protein>
    <recommendedName>
        <fullName evidence="4">Gamma-glutamylcyclotransferase</fullName>
        <ecNumber evidence="4">4.3.2.7</ecNumber>
    </recommendedName>
</protein>
<organism evidence="5 6">
    <name type="scientific">Monopterus albus</name>
    <name type="common">Swamp eel</name>
    <dbReference type="NCBI Taxonomy" id="43700"/>
    <lineage>
        <taxon>Eukaryota</taxon>
        <taxon>Metazoa</taxon>
        <taxon>Chordata</taxon>
        <taxon>Craniata</taxon>
        <taxon>Vertebrata</taxon>
        <taxon>Euteleostomi</taxon>
        <taxon>Actinopterygii</taxon>
        <taxon>Neopterygii</taxon>
        <taxon>Teleostei</taxon>
        <taxon>Neoteleostei</taxon>
        <taxon>Acanthomorphata</taxon>
        <taxon>Anabantaria</taxon>
        <taxon>Synbranchiformes</taxon>
        <taxon>Synbranchidae</taxon>
        <taxon>Monopterus</taxon>
    </lineage>
</organism>
<dbReference type="Pfam" id="PF04752">
    <property type="entry name" value="ChaC"/>
    <property type="match status" value="1"/>
</dbReference>